<evidence type="ECO:0000313" key="4">
    <source>
        <dbReference type="Proteomes" id="UP001017257"/>
    </source>
</evidence>
<dbReference type="PANTHER" id="PTHR37944">
    <property type="entry name" value="PORIN B"/>
    <property type="match status" value="1"/>
</dbReference>
<dbReference type="Proteomes" id="UP001017257">
    <property type="component" value="Plasmid pR24_1"/>
</dbReference>
<protein>
    <submittedName>
        <fullName evidence="3">Carbohydrate porin</fullName>
    </submittedName>
</protein>
<dbReference type="Gene3D" id="2.40.160.180">
    <property type="entry name" value="Carbohydrate-selective porin OprB"/>
    <property type="match status" value="1"/>
</dbReference>
<dbReference type="InterPro" id="IPR007049">
    <property type="entry name" value="Carb-sel_porin_OprB"/>
</dbReference>
<proteinExistence type="inferred from homology"/>
<dbReference type="EMBL" id="CP102846">
    <property type="protein sequence ID" value="UVF22202.1"/>
    <property type="molecule type" value="Genomic_DNA"/>
</dbReference>
<dbReference type="PANTHER" id="PTHR37944:SF1">
    <property type="entry name" value="PORIN B"/>
    <property type="match status" value="1"/>
</dbReference>
<evidence type="ECO:0000313" key="3">
    <source>
        <dbReference type="EMBL" id="UVF22202.1"/>
    </source>
</evidence>
<dbReference type="PROSITE" id="PS51257">
    <property type="entry name" value="PROKAR_LIPOPROTEIN"/>
    <property type="match status" value="1"/>
</dbReference>
<gene>
    <name evidence="3" type="ORF">HPT29_026265</name>
</gene>
<sequence>MYSTARGDVWSFRSVSALLAYGVTTSLVACGAAAQDNARPLRPPEPCSASETLASTWTIQGFPKDLDTTGLQLCVNYTAEALANLKGGVRTGPIYEGKLEGIVHADLHTLVGWPGATIHANFLQIHGRGLSRYYLSNLLTVSGIEALPSTRLQEVWLEQEIGTWASIRIGQMAVDSEFLTSSYAGLFVNATFGWPAITAAALPSGGPAYPLSAPGARIKVKSPDTPLTLLLAVFNGDPAGPGDADPQRLNRRGTNFRLDDPPLYIGEAQYTYNSDNGARSLPGTLKVGTWYHTAQFNDLRFDAGGFPLADPESLGQPARHRGNQGVYGVLDQTLWRDRSGGSSGEYSGPEVGMFTRLSFSPADRSLINFYADAGLSFKGLVPTRKDDVFGIAFGYGSISSRARGFDRDTAFFSRAPTVIRDYEAVLEMTYQLQLANGWFLQPDFQYIFHPGGHVPDPKTNPVRALRDEAVAGIRMIATY</sequence>
<geneLocation type="plasmid" evidence="3 4">
    <name>pR24_1</name>
</geneLocation>
<evidence type="ECO:0000256" key="1">
    <source>
        <dbReference type="ARBA" id="ARBA00008769"/>
    </source>
</evidence>
<evidence type="ECO:0000256" key="2">
    <source>
        <dbReference type="RuleBase" id="RU363072"/>
    </source>
</evidence>
<dbReference type="Pfam" id="PF04966">
    <property type="entry name" value="OprB"/>
    <property type="match status" value="1"/>
</dbReference>
<keyword evidence="3" id="KW-0614">Plasmid</keyword>
<dbReference type="RefSeq" id="WP_173945608.1">
    <property type="nucleotide sequence ID" value="NZ_CP102846.1"/>
</dbReference>
<dbReference type="InterPro" id="IPR038673">
    <property type="entry name" value="OprB_sf"/>
</dbReference>
<dbReference type="InterPro" id="IPR052932">
    <property type="entry name" value="OprB_Porin"/>
</dbReference>
<accession>A0ABY5RZC1</accession>
<name>A0ABY5RZC1_9HYPH</name>
<reference evidence="3" key="1">
    <citation type="submission" date="2022-08" db="EMBL/GenBank/DDBJ databases">
        <title>Microvirga terrae sp. nov., isolated from soil.</title>
        <authorList>
            <person name="Kim K.H."/>
            <person name="Seo Y.L."/>
            <person name="Kim J.M."/>
            <person name="Lee J.K."/>
            <person name="Han D.M."/>
            <person name="Jeon C.O."/>
        </authorList>
    </citation>
    <scope>NUCLEOTIDE SEQUENCE</scope>
    <source>
        <strain evidence="3">R24</strain>
        <plasmid evidence="3">pR24_1</plasmid>
    </source>
</reference>
<keyword evidence="4" id="KW-1185">Reference proteome</keyword>
<comment type="similarity">
    <text evidence="1 2">Belongs to the OprB family.</text>
</comment>
<organism evidence="3 4">
    <name type="scientific">Microvirga terrae</name>
    <dbReference type="NCBI Taxonomy" id="2740529"/>
    <lineage>
        <taxon>Bacteria</taxon>
        <taxon>Pseudomonadati</taxon>
        <taxon>Pseudomonadota</taxon>
        <taxon>Alphaproteobacteria</taxon>
        <taxon>Hyphomicrobiales</taxon>
        <taxon>Methylobacteriaceae</taxon>
        <taxon>Microvirga</taxon>
    </lineage>
</organism>